<reference evidence="3" key="1">
    <citation type="journal article" date="2019" name="Int. J. Syst. Evol. Microbiol.">
        <title>The Global Catalogue of Microorganisms (GCM) 10K type strain sequencing project: providing services to taxonomists for standard genome sequencing and annotation.</title>
        <authorList>
            <consortium name="The Broad Institute Genomics Platform"/>
            <consortium name="The Broad Institute Genome Sequencing Center for Infectious Disease"/>
            <person name="Wu L."/>
            <person name="Ma J."/>
        </authorList>
    </citation>
    <scope>NUCLEOTIDE SEQUENCE [LARGE SCALE GENOMIC DNA]</scope>
    <source>
        <strain evidence="3">KCTC 42456</strain>
    </source>
</reference>
<accession>A0ABW5TMW2</accession>
<gene>
    <name evidence="2" type="ORF">ACFSSE_01965</name>
</gene>
<dbReference type="RefSeq" id="WP_379040791.1">
    <property type="nucleotide sequence ID" value="NZ_JBHSKW010000005.1"/>
</dbReference>
<dbReference type="Proteomes" id="UP001597546">
    <property type="component" value="Unassembled WGS sequence"/>
</dbReference>
<evidence type="ECO:0000313" key="2">
    <source>
        <dbReference type="EMBL" id="MFD2730456.1"/>
    </source>
</evidence>
<feature type="signal peptide" evidence="1">
    <location>
        <begin position="1"/>
        <end position="20"/>
    </location>
</feature>
<evidence type="ECO:0000313" key="3">
    <source>
        <dbReference type="Proteomes" id="UP001597546"/>
    </source>
</evidence>
<comment type="caution">
    <text evidence="2">The sequence shown here is derived from an EMBL/GenBank/DDBJ whole genome shotgun (WGS) entry which is preliminary data.</text>
</comment>
<dbReference type="EMBL" id="JBHULV010000008">
    <property type="protein sequence ID" value="MFD2730456.1"/>
    <property type="molecule type" value="Genomic_DNA"/>
</dbReference>
<evidence type="ECO:0000256" key="1">
    <source>
        <dbReference type="SAM" id="SignalP"/>
    </source>
</evidence>
<sequence length="179" mass="20264">MKRSILLLLILLGSYFQNFSQTRKTNFGFEIGTLQGVSNNKFTNQFNAVRVKLSGYRMTNTKYGFGISIGTDAYQRSNYSFDFYNTLPFNLNGIYFFKPSQKGFFTNVHIGYAVKLFDNFEKGFNSGINLGYGFGIGGKTRLNIKTGYNYQSIHNGKFSNSAYNDLKLHSIPLTVGLSF</sequence>
<name>A0ABW5TMW2_9SPHI</name>
<keyword evidence="3" id="KW-1185">Reference proteome</keyword>
<organism evidence="2 3">
    <name type="scientific">Pedobacter alpinus</name>
    <dbReference type="NCBI Taxonomy" id="1590643"/>
    <lineage>
        <taxon>Bacteria</taxon>
        <taxon>Pseudomonadati</taxon>
        <taxon>Bacteroidota</taxon>
        <taxon>Sphingobacteriia</taxon>
        <taxon>Sphingobacteriales</taxon>
        <taxon>Sphingobacteriaceae</taxon>
        <taxon>Pedobacter</taxon>
    </lineage>
</organism>
<evidence type="ECO:0008006" key="4">
    <source>
        <dbReference type="Google" id="ProtNLM"/>
    </source>
</evidence>
<proteinExistence type="predicted"/>
<protein>
    <recommendedName>
        <fullName evidence="4">Outer membrane protein beta-barrel domain-containing protein</fullName>
    </recommendedName>
</protein>
<feature type="chain" id="PRO_5047306034" description="Outer membrane protein beta-barrel domain-containing protein" evidence="1">
    <location>
        <begin position="21"/>
        <end position="179"/>
    </location>
</feature>
<keyword evidence="1" id="KW-0732">Signal</keyword>